<proteinExistence type="predicted"/>
<comment type="caution">
    <text evidence="2">The sequence shown here is derived from an EMBL/GenBank/DDBJ whole genome shotgun (WGS) entry which is preliminary data.</text>
</comment>
<evidence type="ECO:0000313" key="3">
    <source>
        <dbReference type="Proteomes" id="UP000613401"/>
    </source>
</evidence>
<name>A0A8H4CT32_COLGL</name>
<reference evidence="2" key="1">
    <citation type="journal article" date="2020" name="Phytopathology">
        <title>Genome sequence and comparative analysis of Colletotrichum gloeosporioides isolated from Liriodendron leaves.</title>
        <authorList>
            <person name="Fu F.F."/>
            <person name="Hao Z."/>
            <person name="Wang P."/>
            <person name="Lu Y."/>
            <person name="Xue L.J."/>
            <person name="Wei G."/>
            <person name="Tian Y."/>
            <person name="Baishi H."/>
            <person name="Xu H."/>
            <person name="Shi J."/>
            <person name="Cheng T."/>
            <person name="Wang G."/>
            <person name="Yi Y."/>
            <person name="Chen J."/>
        </authorList>
    </citation>
    <scope>NUCLEOTIDE SEQUENCE</scope>
    <source>
        <strain evidence="2">Lc1</strain>
    </source>
</reference>
<keyword evidence="1" id="KW-0472">Membrane</keyword>
<keyword evidence="1" id="KW-1133">Transmembrane helix</keyword>
<dbReference type="AlphaFoldDB" id="A0A8H4CT32"/>
<keyword evidence="1" id="KW-0812">Transmembrane</keyword>
<dbReference type="EMBL" id="WVTB01000017">
    <property type="protein sequence ID" value="KAF3809437.1"/>
    <property type="molecule type" value="Genomic_DNA"/>
</dbReference>
<evidence type="ECO:0000313" key="2">
    <source>
        <dbReference type="EMBL" id="KAF3809437.1"/>
    </source>
</evidence>
<dbReference type="GeneID" id="69018763"/>
<protein>
    <recommendedName>
        <fullName evidence="4">Transmembrane protein</fullName>
    </recommendedName>
</protein>
<sequence length="498" mass="56245">MHYSYFEYPITRPYPFRWFTPVAITGCVILTVVFSLVNLTSNGFDLKPLYTTDVNGTEAAANARWFNKPPFNWQGDMDVECQPYLLTVGDSFFTSNHGFRYKVKSIELPTGDTESPDIRSSIGYKNTTFERCFLSKMFIKLMKSDPARLPSWWMSFKNTVAAATLQCSVVSDVGLAEVTMEAEYEGETEPVYDYVMDSNHKTRASFWWGTRLSNAYFIGILSAASQIPGVEVVSETYLNRARLIFNGNRSKSDLRSAALFDLRWSFQFENSLVVTVDSDFEYDTTPYNSDFWASPTLTEALHYSKIMHSLFALDLGNCDSPNLLVDEDGLNYAILDPNNSNRLPGGIFGNFTDEDRLDNHRFTMLPRPDADESLIRGTVPLNESYSTIQPLMGPLSCEKATIAAQYLCSVPKQKSVGVMLLAIVLADLVFLQAAWKLLQWTADSRMANRPQMKFCEGCLDARGGNPDGIQLENQTRGRQRAGSTLRPNDRYVRLHSHE</sequence>
<evidence type="ECO:0008006" key="4">
    <source>
        <dbReference type="Google" id="ProtNLM"/>
    </source>
</evidence>
<feature type="transmembrane region" description="Helical" evidence="1">
    <location>
        <begin position="416"/>
        <end position="435"/>
    </location>
</feature>
<evidence type="ECO:0000256" key="1">
    <source>
        <dbReference type="SAM" id="Phobius"/>
    </source>
</evidence>
<organism evidence="2 3">
    <name type="scientific">Colletotrichum gloeosporioides</name>
    <name type="common">Anthracnose fungus</name>
    <name type="synonym">Glomerella cingulata</name>
    <dbReference type="NCBI Taxonomy" id="474922"/>
    <lineage>
        <taxon>Eukaryota</taxon>
        <taxon>Fungi</taxon>
        <taxon>Dikarya</taxon>
        <taxon>Ascomycota</taxon>
        <taxon>Pezizomycotina</taxon>
        <taxon>Sordariomycetes</taxon>
        <taxon>Hypocreomycetidae</taxon>
        <taxon>Glomerellales</taxon>
        <taxon>Glomerellaceae</taxon>
        <taxon>Colletotrichum</taxon>
        <taxon>Colletotrichum gloeosporioides species complex</taxon>
    </lineage>
</organism>
<dbReference type="Proteomes" id="UP000613401">
    <property type="component" value="Unassembled WGS sequence"/>
</dbReference>
<gene>
    <name evidence="2" type="ORF">GCG54_00011637</name>
</gene>
<feature type="transmembrane region" description="Helical" evidence="1">
    <location>
        <begin position="18"/>
        <end position="39"/>
    </location>
</feature>
<reference evidence="2" key="2">
    <citation type="submission" date="2020-03" db="EMBL/GenBank/DDBJ databases">
        <authorList>
            <person name="Fu F.-F."/>
            <person name="Chen J."/>
        </authorList>
    </citation>
    <scope>NUCLEOTIDE SEQUENCE</scope>
    <source>
        <strain evidence="2">Lc1</strain>
    </source>
</reference>
<accession>A0A8H4CT32</accession>
<keyword evidence="3" id="KW-1185">Reference proteome</keyword>
<dbReference type="RefSeq" id="XP_045268596.1">
    <property type="nucleotide sequence ID" value="XM_045411538.1"/>
</dbReference>